<dbReference type="GO" id="GO:0003676">
    <property type="term" value="F:nucleic acid binding"/>
    <property type="evidence" value="ECO:0007669"/>
    <property type="project" value="InterPro"/>
</dbReference>
<dbReference type="OrthoDB" id="1419902at2759"/>
<proteinExistence type="predicted"/>
<dbReference type="Pfam" id="PF13966">
    <property type="entry name" value="zf-RVT"/>
    <property type="match status" value="1"/>
</dbReference>
<feature type="domain" description="RNase H type-1" evidence="1">
    <location>
        <begin position="282"/>
        <end position="403"/>
    </location>
</feature>
<dbReference type="InterPro" id="IPR012337">
    <property type="entry name" value="RNaseH-like_sf"/>
</dbReference>
<gene>
    <name evidence="4" type="primary">LOC118344661</name>
</gene>
<dbReference type="InterPro" id="IPR026960">
    <property type="entry name" value="RVT-Znf"/>
</dbReference>
<dbReference type="CDD" id="cd06222">
    <property type="entry name" value="RNase_H_like"/>
    <property type="match status" value="1"/>
</dbReference>
<dbReference type="RefSeq" id="XP_035541650.1">
    <property type="nucleotide sequence ID" value="XM_035685757.1"/>
</dbReference>
<dbReference type="AlphaFoldDB" id="A0A6P9E0S8"/>
<dbReference type="InterPro" id="IPR002156">
    <property type="entry name" value="RNaseH_domain"/>
</dbReference>
<protein>
    <submittedName>
        <fullName evidence="4">Uncharacterized protein LOC118344661</fullName>
    </submittedName>
</protein>
<evidence type="ECO:0000259" key="2">
    <source>
        <dbReference type="Pfam" id="PF13966"/>
    </source>
</evidence>
<dbReference type="InterPro" id="IPR044730">
    <property type="entry name" value="RNase_H-like_dom_plant"/>
</dbReference>
<dbReference type="InterPro" id="IPR036397">
    <property type="entry name" value="RNaseH_sf"/>
</dbReference>
<evidence type="ECO:0000259" key="1">
    <source>
        <dbReference type="Pfam" id="PF13456"/>
    </source>
</evidence>
<dbReference type="Proteomes" id="UP000235220">
    <property type="component" value="Chromosome 15"/>
</dbReference>
<accession>A0A6P9E0S8</accession>
<evidence type="ECO:0000313" key="4">
    <source>
        <dbReference type="RefSeq" id="XP_035541650.1"/>
    </source>
</evidence>
<dbReference type="KEGG" id="jre:118344661"/>
<dbReference type="Pfam" id="PF13456">
    <property type="entry name" value="RVT_3"/>
    <property type="match status" value="1"/>
</dbReference>
<dbReference type="InParanoid" id="A0A6P9E0S8"/>
<sequence>MELLKEGTVWRIGNGASTKIWKDKWLPRPVTYQIQTPPNTLDLDSRLEVLIDVESRSWKKDLVAAIFKEEEAECSKKGTFSVKSAYLLATTLKGRHLGEGSKDGGTSDWWKALWLLEVSGKVKQFIWKCLNNILPTKDNLFRKQIVDNNLYPICIREVETSVHTIWVCPTAADVWGGENIAFSKWRRHYLDFQLLWIELVNLFTKENLDLASILMYHLWARRNAFIFQNQFSQPGSVLAKAQSELSLFREYNTVNKIRAEDNMRNRLTATWKPPNQPFVKVNFDAAFNKTNGRMGMEIVIKDHAGNLHVSLTASRDNTNSVFQAEGEALYRAMDLCLELGLYHVIFEGDAKVVIDAVNFKKEDNMWLGQLTEDLQQFLVRNLTWILNFVHRQANKVAHTAAQLAISNVNECFWLDDGPPEVKSMATEDLICMV</sequence>
<feature type="domain" description="Reverse transcriptase zinc-binding" evidence="2">
    <location>
        <begin position="80"/>
        <end position="175"/>
    </location>
</feature>
<dbReference type="SUPFAM" id="SSF53098">
    <property type="entry name" value="Ribonuclease H-like"/>
    <property type="match status" value="1"/>
</dbReference>
<keyword evidence="3" id="KW-1185">Reference proteome</keyword>
<reference evidence="4" key="1">
    <citation type="submission" date="2025-08" db="UniProtKB">
        <authorList>
            <consortium name="RefSeq"/>
        </authorList>
    </citation>
    <scope>IDENTIFICATION</scope>
    <source>
        <tissue evidence="4">Leaves</tissue>
    </source>
</reference>
<dbReference type="Gene3D" id="3.30.420.10">
    <property type="entry name" value="Ribonuclease H-like superfamily/Ribonuclease H"/>
    <property type="match status" value="1"/>
</dbReference>
<name>A0A6P9E0S8_JUGRE</name>
<evidence type="ECO:0000313" key="3">
    <source>
        <dbReference type="Proteomes" id="UP000235220"/>
    </source>
</evidence>
<dbReference type="GeneID" id="118344661"/>
<dbReference type="PANTHER" id="PTHR47074">
    <property type="entry name" value="BNAC02G40300D PROTEIN"/>
    <property type="match status" value="1"/>
</dbReference>
<organism evidence="3 4">
    <name type="scientific">Juglans regia</name>
    <name type="common">English walnut</name>
    <dbReference type="NCBI Taxonomy" id="51240"/>
    <lineage>
        <taxon>Eukaryota</taxon>
        <taxon>Viridiplantae</taxon>
        <taxon>Streptophyta</taxon>
        <taxon>Embryophyta</taxon>
        <taxon>Tracheophyta</taxon>
        <taxon>Spermatophyta</taxon>
        <taxon>Magnoliopsida</taxon>
        <taxon>eudicotyledons</taxon>
        <taxon>Gunneridae</taxon>
        <taxon>Pentapetalae</taxon>
        <taxon>rosids</taxon>
        <taxon>fabids</taxon>
        <taxon>Fagales</taxon>
        <taxon>Juglandaceae</taxon>
        <taxon>Juglans</taxon>
    </lineage>
</organism>
<dbReference type="PANTHER" id="PTHR47074:SF48">
    <property type="entry name" value="POLYNUCLEOTIDYL TRANSFERASE, RIBONUCLEASE H-LIKE SUPERFAMILY PROTEIN"/>
    <property type="match status" value="1"/>
</dbReference>
<dbReference type="InterPro" id="IPR052929">
    <property type="entry name" value="RNase_H-like_EbsB-rel"/>
</dbReference>
<dbReference type="GO" id="GO:0004523">
    <property type="term" value="F:RNA-DNA hybrid ribonuclease activity"/>
    <property type="evidence" value="ECO:0007669"/>
    <property type="project" value="InterPro"/>
</dbReference>